<organism evidence="1 2">
    <name type="scientific">Cinara cedri</name>
    <dbReference type="NCBI Taxonomy" id="506608"/>
    <lineage>
        <taxon>Eukaryota</taxon>
        <taxon>Metazoa</taxon>
        <taxon>Ecdysozoa</taxon>
        <taxon>Arthropoda</taxon>
        <taxon>Hexapoda</taxon>
        <taxon>Insecta</taxon>
        <taxon>Pterygota</taxon>
        <taxon>Neoptera</taxon>
        <taxon>Paraneoptera</taxon>
        <taxon>Hemiptera</taxon>
        <taxon>Sternorrhyncha</taxon>
        <taxon>Aphidomorpha</taxon>
        <taxon>Aphidoidea</taxon>
        <taxon>Aphididae</taxon>
        <taxon>Lachninae</taxon>
        <taxon>Cinara</taxon>
    </lineage>
</organism>
<reference evidence="1 2" key="1">
    <citation type="submission" date="2019-08" db="EMBL/GenBank/DDBJ databases">
        <authorList>
            <person name="Alioto T."/>
            <person name="Alioto T."/>
            <person name="Gomez Garrido J."/>
        </authorList>
    </citation>
    <scope>NUCLEOTIDE SEQUENCE [LARGE SCALE GENOMIC DNA]</scope>
</reference>
<dbReference type="EMBL" id="CABPRJ010001428">
    <property type="protein sequence ID" value="VVC35773.1"/>
    <property type="molecule type" value="Genomic_DNA"/>
</dbReference>
<name>A0A5E4MU32_9HEMI</name>
<accession>A0A5E4MU32</accession>
<dbReference type="Proteomes" id="UP000325440">
    <property type="component" value="Unassembled WGS sequence"/>
</dbReference>
<keyword evidence="2" id="KW-1185">Reference proteome</keyword>
<sequence length="61" mass="6953">MANDNAIEEIDENNAELDWETNQKTIIKIAEQNIGVLKRPKMLSITVDVKKLSNNAKKQEN</sequence>
<protein>
    <submittedName>
        <fullName evidence="1">Uncharacterized protein</fullName>
    </submittedName>
</protein>
<gene>
    <name evidence="1" type="ORF">CINCED_3A001175</name>
</gene>
<evidence type="ECO:0000313" key="2">
    <source>
        <dbReference type="Proteomes" id="UP000325440"/>
    </source>
</evidence>
<dbReference type="AlphaFoldDB" id="A0A5E4MU32"/>
<proteinExistence type="predicted"/>
<evidence type="ECO:0000313" key="1">
    <source>
        <dbReference type="EMBL" id="VVC35773.1"/>
    </source>
</evidence>